<organism evidence="1 2">
    <name type="scientific">Clostridium fungisolvens</name>
    <dbReference type="NCBI Taxonomy" id="1604897"/>
    <lineage>
        <taxon>Bacteria</taxon>
        <taxon>Bacillati</taxon>
        <taxon>Bacillota</taxon>
        <taxon>Clostridia</taxon>
        <taxon>Eubacteriales</taxon>
        <taxon>Clostridiaceae</taxon>
        <taxon>Clostridium</taxon>
    </lineage>
</organism>
<proteinExistence type="predicted"/>
<accession>A0A6V8SB73</accession>
<dbReference type="AlphaFoldDB" id="A0A6V8SB73"/>
<comment type="caution">
    <text evidence="1">The sequence shown here is derived from an EMBL/GenBank/DDBJ whole genome shotgun (WGS) entry which is preliminary data.</text>
</comment>
<dbReference type="RefSeq" id="WP_183276048.1">
    <property type="nucleotide sequence ID" value="NZ_BLZR01000001.1"/>
</dbReference>
<gene>
    <name evidence="1" type="ORF">bsdtw1_00546</name>
</gene>
<evidence type="ECO:0000313" key="2">
    <source>
        <dbReference type="Proteomes" id="UP000580568"/>
    </source>
</evidence>
<dbReference type="EMBL" id="BLZR01000001">
    <property type="protein sequence ID" value="GFP74494.1"/>
    <property type="molecule type" value="Genomic_DNA"/>
</dbReference>
<keyword evidence="2" id="KW-1185">Reference proteome</keyword>
<evidence type="ECO:0008006" key="3">
    <source>
        <dbReference type="Google" id="ProtNLM"/>
    </source>
</evidence>
<reference evidence="1 2" key="1">
    <citation type="submission" date="2020-07" db="EMBL/GenBank/DDBJ databases">
        <title>A new beta-1,3-glucan-decomposing anaerobic bacterium isolated from anoxic soil subjected to biological soil disinfestation.</title>
        <authorList>
            <person name="Ueki A."/>
            <person name="Tonouchi A."/>
        </authorList>
    </citation>
    <scope>NUCLEOTIDE SEQUENCE [LARGE SCALE GENOMIC DNA]</scope>
    <source>
        <strain evidence="1 2">TW1</strain>
    </source>
</reference>
<dbReference type="Proteomes" id="UP000580568">
    <property type="component" value="Unassembled WGS sequence"/>
</dbReference>
<evidence type="ECO:0000313" key="1">
    <source>
        <dbReference type="EMBL" id="GFP74494.1"/>
    </source>
</evidence>
<protein>
    <recommendedName>
        <fullName evidence="3">SipL SPOCS domain-containing protein</fullName>
    </recommendedName>
</protein>
<sequence length="172" mass="19187">MDSNVKNLVEGIGIATSFPEDPKYFTQLSIPETLIIPKPKPDMEQLLSVAVEAVVESTKLIETPIALSNEGQNLSGCKLIVEIKLREKVKYVADEPTQTVHAAHYENVLRSVFIIVPCEVNGQPVRNLLSRKKVVVTPYIEDIYAEMVDARTIFKNITIFVNVKFLSCTSNP</sequence>
<name>A0A6V8SB73_9CLOT</name>